<reference evidence="2" key="1">
    <citation type="submission" date="2010-08" db="EMBL/GenBank/DDBJ databases">
        <authorList>
            <consortium name="Caenorhabditis japonica Sequencing Consortium"/>
            <person name="Wilson R.K."/>
        </authorList>
    </citation>
    <scope>NUCLEOTIDE SEQUENCE [LARGE SCALE GENOMIC DNA]</scope>
    <source>
        <strain evidence="2">DF5081</strain>
    </source>
</reference>
<protein>
    <submittedName>
        <fullName evidence="1">Uncharacterized protein</fullName>
    </submittedName>
</protein>
<name>A0A8R1DJ52_CAEJA</name>
<dbReference type="EnsemblMetazoa" id="CJA03145b.1">
    <property type="protein sequence ID" value="CJA03145b.1"/>
    <property type="gene ID" value="WBGene00122349"/>
</dbReference>
<organism evidence="1 2">
    <name type="scientific">Caenorhabditis japonica</name>
    <dbReference type="NCBI Taxonomy" id="281687"/>
    <lineage>
        <taxon>Eukaryota</taxon>
        <taxon>Metazoa</taxon>
        <taxon>Ecdysozoa</taxon>
        <taxon>Nematoda</taxon>
        <taxon>Chromadorea</taxon>
        <taxon>Rhabditida</taxon>
        <taxon>Rhabditina</taxon>
        <taxon>Rhabditomorpha</taxon>
        <taxon>Rhabditoidea</taxon>
        <taxon>Rhabditidae</taxon>
        <taxon>Peloderinae</taxon>
        <taxon>Caenorhabditis</taxon>
    </lineage>
</organism>
<dbReference type="Proteomes" id="UP000005237">
    <property type="component" value="Unassembled WGS sequence"/>
</dbReference>
<proteinExistence type="predicted"/>
<accession>A0A8R1DJ52</accession>
<evidence type="ECO:0000313" key="2">
    <source>
        <dbReference type="Proteomes" id="UP000005237"/>
    </source>
</evidence>
<keyword evidence="2" id="KW-1185">Reference proteome</keyword>
<sequence length="119" mass="13990">MNINNENDNCEDSSLIAEYFEKKTAIYDFHFPPLDNDIEVGEELSKLAMLQSMNQLINTFNLLLVDRMNSVLKTCKREDIFVLPGAVDLFFLTQRPEKIHLPSLVFERPTRREKRREAR</sequence>
<dbReference type="AlphaFoldDB" id="A0A8R1DJ52"/>
<evidence type="ECO:0000313" key="1">
    <source>
        <dbReference type="EnsemblMetazoa" id="CJA03145b.1"/>
    </source>
</evidence>
<reference evidence="1" key="2">
    <citation type="submission" date="2022-06" db="UniProtKB">
        <authorList>
            <consortium name="EnsemblMetazoa"/>
        </authorList>
    </citation>
    <scope>IDENTIFICATION</scope>
    <source>
        <strain evidence="1">DF5081</strain>
    </source>
</reference>